<dbReference type="WormBase" id="SRAE_0000000800">
    <property type="protein sequence ID" value="SRP06558"/>
    <property type="gene ID" value="WBGene00255745"/>
</dbReference>
<dbReference type="WBParaSite" id="SRAE_0000000800.1">
    <property type="protein sequence ID" value="SRAE_0000000800.1"/>
    <property type="gene ID" value="WBGene00255745"/>
</dbReference>
<keyword evidence="1" id="KW-0812">Transmembrane</keyword>
<reference evidence="3" key="1">
    <citation type="submission" date="2014-09" db="EMBL/GenBank/DDBJ databases">
        <authorList>
            <person name="Martin A.A."/>
        </authorList>
    </citation>
    <scope>NUCLEOTIDE SEQUENCE</scope>
    <source>
        <strain evidence="3">ED321</strain>
    </source>
</reference>
<keyword evidence="3" id="KW-1185">Reference proteome</keyword>
<dbReference type="CTD" id="36373243"/>
<proteinExistence type="predicted"/>
<reference evidence="2" key="2">
    <citation type="submission" date="2014-09" db="EMBL/GenBank/DDBJ databases">
        <authorList>
            <person name="Aslett A.Martin."/>
        </authorList>
    </citation>
    <scope>NUCLEOTIDE SEQUENCE</scope>
    <source>
        <strain evidence="2">ED321 Heterogonic</strain>
    </source>
</reference>
<dbReference type="EMBL" id="LN609405">
    <property type="protein sequence ID" value="CEF60876.1"/>
    <property type="molecule type" value="Genomic_DNA"/>
</dbReference>
<sequence>MRCNNGLIFFIIALIIIVCCSVIGNILYFVNFNEESYCFSIAYNTTKGNAGIYLLHIGNTLSLIFFIIAIISLFTISRNRECSLILLVICILRAIINIAGIILLATALTDNNCNPGKAIAGLIINMIGIFIVIIFICLGQSSRSYNNECTYH</sequence>
<reference evidence="4" key="3">
    <citation type="submission" date="2020-12" db="UniProtKB">
        <authorList>
            <consortium name="WormBaseParasite"/>
        </authorList>
    </citation>
    <scope>IDENTIFICATION</scope>
</reference>
<protein>
    <submittedName>
        <fullName evidence="2 4">Uncharacterized protein</fullName>
    </submittedName>
</protein>
<accession>A0A090KTX9</accession>
<evidence type="ECO:0000313" key="5">
    <source>
        <dbReference type="WormBase" id="SRAE_0000000800"/>
    </source>
</evidence>
<evidence type="ECO:0000313" key="2">
    <source>
        <dbReference type="EMBL" id="CEF60876.1"/>
    </source>
</evidence>
<feature type="transmembrane region" description="Helical" evidence="1">
    <location>
        <begin position="50"/>
        <end position="76"/>
    </location>
</feature>
<dbReference type="RefSeq" id="XP_024500085.1">
    <property type="nucleotide sequence ID" value="XM_024645843.1"/>
</dbReference>
<evidence type="ECO:0000313" key="3">
    <source>
        <dbReference type="Proteomes" id="UP000035682"/>
    </source>
</evidence>
<dbReference type="AlphaFoldDB" id="A0A090KTX9"/>
<evidence type="ECO:0000256" key="1">
    <source>
        <dbReference type="SAM" id="Phobius"/>
    </source>
</evidence>
<evidence type="ECO:0000313" key="4">
    <source>
        <dbReference type="WBParaSite" id="SRAE_0000000800.1"/>
    </source>
</evidence>
<dbReference type="Proteomes" id="UP000035682">
    <property type="component" value="Unplaced"/>
</dbReference>
<name>A0A090KTX9_STRRB</name>
<organism evidence="2">
    <name type="scientific">Strongyloides ratti</name>
    <name type="common">Parasitic roundworm</name>
    <dbReference type="NCBI Taxonomy" id="34506"/>
    <lineage>
        <taxon>Eukaryota</taxon>
        <taxon>Metazoa</taxon>
        <taxon>Ecdysozoa</taxon>
        <taxon>Nematoda</taxon>
        <taxon>Chromadorea</taxon>
        <taxon>Rhabditida</taxon>
        <taxon>Tylenchina</taxon>
        <taxon>Panagrolaimomorpha</taxon>
        <taxon>Strongyloidoidea</taxon>
        <taxon>Strongyloididae</taxon>
        <taxon>Strongyloides</taxon>
    </lineage>
</organism>
<feature type="transmembrane region" description="Helical" evidence="1">
    <location>
        <begin position="7"/>
        <end position="30"/>
    </location>
</feature>
<dbReference type="GeneID" id="36373243"/>
<keyword evidence="1" id="KW-0472">Membrane</keyword>
<gene>
    <name evidence="2 4 5" type="ORF">SRAE_0000000800</name>
</gene>
<feature type="transmembrane region" description="Helical" evidence="1">
    <location>
        <begin position="118"/>
        <end position="138"/>
    </location>
</feature>
<keyword evidence="1" id="KW-1133">Transmembrane helix</keyword>
<feature type="transmembrane region" description="Helical" evidence="1">
    <location>
        <begin position="83"/>
        <end position="106"/>
    </location>
</feature>